<keyword evidence="9" id="KW-0408">Iron</keyword>
<keyword evidence="5" id="KW-0813">Transport</keyword>
<dbReference type="PANTHER" id="PTHR16821:SF2">
    <property type="entry name" value="FRATAXIN, MITOCHONDRIAL"/>
    <property type="match status" value="1"/>
</dbReference>
<reference evidence="13" key="1">
    <citation type="submission" date="2020-04" db="EMBL/GenBank/DDBJ databases">
        <title>Analysis of mating type loci in Filobasidium floriforme.</title>
        <authorList>
            <person name="Nowrousian M."/>
        </authorList>
    </citation>
    <scope>NUCLEOTIDE SEQUENCE</scope>
    <source>
        <strain evidence="13">CBS 6242</strain>
    </source>
</reference>
<gene>
    <name evidence="13" type="ORF">FFLO_01551</name>
</gene>
<dbReference type="GO" id="GO:0006826">
    <property type="term" value="P:iron ion transport"/>
    <property type="evidence" value="ECO:0007669"/>
    <property type="project" value="UniProtKB-KW"/>
</dbReference>
<dbReference type="NCBIfam" id="TIGR03421">
    <property type="entry name" value="FeS_CyaY"/>
    <property type="match status" value="1"/>
</dbReference>
<dbReference type="GO" id="GO:0005739">
    <property type="term" value="C:mitochondrion"/>
    <property type="evidence" value="ECO:0007669"/>
    <property type="project" value="UniProtKB-SubCell"/>
</dbReference>
<comment type="similarity">
    <text evidence="2">Belongs to the frataxin family.</text>
</comment>
<protein>
    <recommendedName>
        <fullName evidence="3">ferroxidase</fullName>
        <ecNumber evidence="3">1.16.3.1</ecNumber>
    </recommendedName>
</protein>
<evidence type="ECO:0000256" key="6">
    <source>
        <dbReference type="ARBA" id="ARBA00022496"/>
    </source>
</evidence>
<dbReference type="EMBL" id="JABELV010000022">
    <property type="protein sequence ID" value="KAG7562993.1"/>
    <property type="molecule type" value="Genomic_DNA"/>
</dbReference>
<keyword evidence="7" id="KW-0809">Transit peptide</keyword>
<keyword evidence="4" id="KW-0409">Iron storage</keyword>
<dbReference type="GO" id="GO:0006879">
    <property type="term" value="P:intracellular iron ion homeostasis"/>
    <property type="evidence" value="ECO:0007669"/>
    <property type="project" value="UniProtKB-KW"/>
</dbReference>
<evidence type="ECO:0000313" key="14">
    <source>
        <dbReference type="Proteomes" id="UP000812966"/>
    </source>
</evidence>
<dbReference type="EC" id="1.16.3.1" evidence="3"/>
<evidence type="ECO:0000256" key="1">
    <source>
        <dbReference type="ARBA" id="ARBA00004173"/>
    </source>
</evidence>
<evidence type="ECO:0000313" key="13">
    <source>
        <dbReference type="EMBL" id="KAG7562993.1"/>
    </source>
</evidence>
<dbReference type="GO" id="GO:0008199">
    <property type="term" value="F:ferric iron binding"/>
    <property type="evidence" value="ECO:0007669"/>
    <property type="project" value="InterPro"/>
</dbReference>
<dbReference type="InterPro" id="IPR020895">
    <property type="entry name" value="Frataxin_CS"/>
</dbReference>
<keyword evidence="14" id="KW-1185">Reference proteome</keyword>
<dbReference type="PRINTS" id="PR00904">
    <property type="entry name" value="FRATAXIN"/>
</dbReference>
<comment type="caution">
    <text evidence="13">The sequence shown here is derived from an EMBL/GenBank/DDBJ whole genome shotgun (WGS) entry which is preliminary data.</text>
</comment>
<comment type="subcellular location">
    <subcellularLocation>
        <location evidence="1">Mitochondrion</location>
    </subcellularLocation>
</comment>
<evidence type="ECO:0000256" key="5">
    <source>
        <dbReference type="ARBA" id="ARBA00022448"/>
    </source>
</evidence>
<evidence type="ECO:0000256" key="8">
    <source>
        <dbReference type="ARBA" id="ARBA00023002"/>
    </source>
</evidence>
<evidence type="ECO:0000256" key="3">
    <source>
        <dbReference type="ARBA" id="ARBA00013107"/>
    </source>
</evidence>
<comment type="catalytic activity">
    <reaction evidence="12">
        <text>4 Fe(2+) + O2 + 4 H(+) = 4 Fe(3+) + 2 H2O</text>
        <dbReference type="Rhea" id="RHEA:11148"/>
        <dbReference type="ChEBI" id="CHEBI:15377"/>
        <dbReference type="ChEBI" id="CHEBI:15378"/>
        <dbReference type="ChEBI" id="CHEBI:15379"/>
        <dbReference type="ChEBI" id="CHEBI:29033"/>
        <dbReference type="ChEBI" id="CHEBI:29034"/>
        <dbReference type="EC" id="1.16.3.1"/>
    </reaction>
</comment>
<dbReference type="OrthoDB" id="1897642at2759"/>
<dbReference type="PANTHER" id="PTHR16821">
    <property type="entry name" value="FRATAXIN"/>
    <property type="match status" value="1"/>
</dbReference>
<dbReference type="InterPro" id="IPR036524">
    <property type="entry name" value="Frataxin/CyaY_sf"/>
</dbReference>
<dbReference type="Pfam" id="PF01491">
    <property type="entry name" value="Frataxin_Cyay"/>
    <property type="match status" value="1"/>
</dbReference>
<dbReference type="InterPro" id="IPR017789">
    <property type="entry name" value="Frataxin"/>
</dbReference>
<dbReference type="InterPro" id="IPR002908">
    <property type="entry name" value="Frataxin/CyaY"/>
</dbReference>
<evidence type="ECO:0000256" key="9">
    <source>
        <dbReference type="ARBA" id="ARBA00023004"/>
    </source>
</evidence>
<name>A0A8K0JQV0_9TREE</name>
<sequence>MSSSARTALRLLRPLKVTRSTTAGPSRLPLLTPAIRTFRTTSARSHAPIKPVMAPAAEAPGSVAPSPSTTTLSASEYEKHSNVTMEMLHDQLEALVEEYSPEGANGWECEYSSGVLTLSLGPHGTYVINKQPPNQQIWLSSPFSGPMRFSFIQPTTATSTDSGAQGVWTYARDEVTLGALLDREIRSVLVSEVGQEEADAWEGAGVE</sequence>
<dbReference type="AlphaFoldDB" id="A0A8K0JQV0"/>
<dbReference type="PROSITE" id="PS01344">
    <property type="entry name" value="FRATAXIN_1"/>
    <property type="match status" value="1"/>
</dbReference>
<dbReference type="GO" id="GO:0034986">
    <property type="term" value="F:iron chaperone activity"/>
    <property type="evidence" value="ECO:0007669"/>
    <property type="project" value="TreeGrafter"/>
</dbReference>
<dbReference type="GO" id="GO:0016226">
    <property type="term" value="P:iron-sulfur cluster assembly"/>
    <property type="evidence" value="ECO:0007669"/>
    <property type="project" value="InterPro"/>
</dbReference>
<keyword evidence="6" id="KW-0410">Iron transport</keyword>
<keyword evidence="8" id="KW-0560">Oxidoreductase</keyword>
<dbReference type="PROSITE" id="PS50810">
    <property type="entry name" value="FRATAXIN_2"/>
    <property type="match status" value="1"/>
</dbReference>
<proteinExistence type="inferred from homology"/>
<evidence type="ECO:0000256" key="10">
    <source>
        <dbReference type="ARBA" id="ARBA00023065"/>
    </source>
</evidence>
<dbReference type="SUPFAM" id="SSF55387">
    <property type="entry name" value="Frataxin/Nqo15-like"/>
    <property type="match status" value="1"/>
</dbReference>
<accession>A0A8K0JQV0</accession>
<evidence type="ECO:0000256" key="7">
    <source>
        <dbReference type="ARBA" id="ARBA00022946"/>
    </source>
</evidence>
<evidence type="ECO:0000256" key="2">
    <source>
        <dbReference type="ARBA" id="ARBA00008183"/>
    </source>
</evidence>
<dbReference type="NCBIfam" id="TIGR03422">
    <property type="entry name" value="mito_frataxin"/>
    <property type="match status" value="1"/>
</dbReference>
<keyword evidence="10" id="KW-0406">Ion transport</keyword>
<keyword evidence="11" id="KW-0496">Mitochondrion</keyword>
<dbReference type="SMART" id="SM01219">
    <property type="entry name" value="Frataxin_Cyay"/>
    <property type="match status" value="1"/>
</dbReference>
<dbReference type="GO" id="GO:0008198">
    <property type="term" value="F:ferrous iron binding"/>
    <property type="evidence" value="ECO:0007669"/>
    <property type="project" value="TreeGrafter"/>
</dbReference>
<evidence type="ECO:0000256" key="4">
    <source>
        <dbReference type="ARBA" id="ARBA00022434"/>
    </source>
</evidence>
<dbReference type="GO" id="GO:0051537">
    <property type="term" value="F:2 iron, 2 sulfur cluster binding"/>
    <property type="evidence" value="ECO:0007669"/>
    <property type="project" value="TreeGrafter"/>
</dbReference>
<dbReference type="Proteomes" id="UP000812966">
    <property type="component" value="Unassembled WGS sequence"/>
</dbReference>
<evidence type="ECO:0000256" key="12">
    <source>
        <dbReference type="ARBA" id="ARBA00047990"/>
    </source>
</evidence>
<dbReference type="GO" id="GO:0004322">
    <property type="term" value="F:ferroxidase activity"/>
    <property type="evidence" value="ECO:0007669"/>
    <property type="project" value="UniProtKB-EC"/>
</dbReference>
<organism evidence="13 14">
    <name type="scientific">Filobasidium floriforme</name>
    <dbReference type="NCBI Taxonomy" id="5210"/>
    <lineage>
        <taxon>Eukaryota</taxon>
        <taxon>Fungi</taxon>
        <taxon>Dikarya</taxon>
        <taxon>Basidiomycota</taxon>
        <taxon>Agaricomycotina</taxon>
        <taxon>Tremellomycetes</taxon>
        <taxon>Filobasidiales</taxon>
        <taxon>Filobasidiaceae</taxon>
        <taxon>Filobasidium</taxon>
    </lineage>
</organism>
<evidence type="ECO:0000256" key="11">
    <source>
        <dbReference type="ARBA" id="ARBA00023128"/>
    </source>
</evidence>
<dbReference type="Gene3D" id="3.30.920.10">
    <property type="entry name" value="Frataxin/CyaY"/>
    <property type="match status" value="1"/>
</dbReference>